<accession>A0ABU3K8P6</accession>
<dbReference type="RefSeq" id="WP_313833218.1">
    <property type="nucleotide sequence ID" value="NZ_JAQOUE010000001.1"/>
</dbReference>
<dbReference type="Proteomes" id="UP001250932">
    <property type="component" value="Unassembled WGS sequence"/>
</dbReference>
<comment type="caution">
    <text evidence="1">The sequence shown here is derived from an EMBL/GenBank/DDBJ whole genome shotgun (WGS) entry which is preliminary data.</text>
</comment>
<organism evidence="1 2">
    <name type="scientific">Candidatus Nitronereus thalassa</name>
    <dbReference type="NCBI Taxonomy" id="3020898"/>
    <lineage>
        <taxon>Bacteria</taxon>
        <taxon>Pseudomonadati</taxon>
        <taxon>Nitrospirota</taxon>
        <taxon>Nitrospiria</taxon>
        <taxon>Nitrospirales</taxon>
        <taxon>Nitrospiraceae</taxon>
        <taxon>Candidatus Nitronereus</taxon>
    </lineage>
</organism>
<protein>
    <submittedName>
        <fullName evidence="1">Uncharacterized protein</fullName>
    </submittedName>
</protein>
<keyword evidence="2" id="KW-1185">Reference proteome</keyword>
<name>A0ABU3K8P6_9BACT</name>
<reference evidence="1 2" key="1">
    <citation type="journal article" date="2023" name="ISME J.">
        <title>Cultivation and genomic characterization of novel and ubiquitous marine nitrite-oxidizing bacteria from the Nitrospirales.</title>
        <authorList>
            <person name="Mueller A.J."/>
            <person name="Daebeler A."/>
            <person name="Herbold C.W."/>
            <person name="Kirkegaard R.H."/>
            <person name="Daims H."/>
        </authorList>
    </citation>
    <scope>NUCLEOTIDE SEQUENCE [LARGE SCALE GENOMIC DNA]</scope>
    <source>
        <strain evidence="1 2">EB</strain>
    </source>
</reference>
<dbReference type="EMBL" id="JAQOUE010000001">
    <property type="protein sequence ID" value="MDT7042766.1"/>
    <property type="molecule type" value="Genomic_DNA"/>
</dbReference>
<evidence type="ECO:0000313" key="2">
    <source>
        <dbReference type="Proteomes" id="UP001250932"/>
    </source>
</evidence>
<proteinExistence type="predicted"/>
<evidence type="ECO:0000313" key="1">
    <source>
        <dbReference type="EMBL" id="MDT7042766.1"/>
    </source>
</evidence>
<gene>
    <name evidence="1" type="ORF">PPG34_10420</name>
</gene>
<sequence>MKSEVPAEVQCPNLKEKREVGFEINVFRGAEKGGVEVTGCSEFLNGKGVVTCGHNCIHTEEAHAIHQREVEKHQKELGKIGTNVIG</sequence>